<comment type="caution">
    <text evidence="3">The sequence shown here is derived from an EMBL/GenBank/DDBJ whole genome shotgun (WGS) entry which is preliminary data.</text>
</comment>
<feature type="domain" description="SCP" evidence="2">
    <location>
        <begin position="157"/>
        <end position="260"/>
    </location>
</feature>
<dbReference type="Pfam" id="PF00188">
    <property type="entry name" value="CAP"/>
    <property type="match status" value="1"/>
</dbReference>
<accession>A0ABU0GIT8</accession>
<dbReference type="RefSeq" id="WP_070319640.1">
    <property type="nucleotide sequence ID" value="NZ_JAUSVM010000001.1"/>
</dbReference>
<evidence type="ECO:0000313" key="3">
    <source>
        <dbReference type="EMBL" id="MDQ0424611.1"/>
    </source>
</evidence>
<evidence type="ECO:0000313" key="4">
    <source>
        <dbReference type="Proteomes" id="UP001240250"/>
    </source>
</evidence>
<reference evidence="3 4" key="1">
    <citation type="submission" date="2023-07" db="EMBL/GenBank/DDBJ databases">
        <title>Sequencing the genomes of 1000 actinobacteria strains.</title>
        <authorList>
            <person name="Klenk H.-P."/>
        </authorList>
    </citation>
    <scope>NUCLEOTIDE SEQUENCE [LARGE SCALE GENOMIC DNA]</scope>
    <source>
        <strain evidence="3 4">DSM 14785</strain>
    </source>
</reference>
<name>A0ABU0GIT8_9CELL</name>
<gene>
    <name evidence="3" type="ORF">JO380_000992</name>
</gene>
<evidence type="ECO:0000259" key="2">
    <source>
        <dbReference type="Pfam" id="PF00188"/>
    </source>
</evidence>
<organism evidence="3 4">
    <name type="scientific">Cellulomonas iranensis</name>
    <dbReference type="NCBI Taxonomy" id="76862"/>
    <lineage>
        <taxon>Bacteria</taxon>
        <taxon>Bacillati</taxon>
        <taxon>Actinomycetota</taxon>
        <taxon>Actinomycetes</taxon>
        <taxon>Micrococcales</taxon>
        <taxon>Cellulomonadaceae</taxon>
        <taxon>Cellulomonas</taxon>
    </lineage>
</organism>
<dbReference type="PANTHER" id="PTHR31157">
    <property type="entry name" value="SCP DOMAIN-CONTAINING PROTEIN"/>
    <property type="match status" value="1"/>
</dbReference>
<dbReference type="EMBL" id="JAUSVM010000001">
    <property type="protein sequence ID" value="MDQ0424611.1"/>
    <property type="molecule type" value="Genomic_DNA"/>
</dbReference>
<sequence length="266" mass="26130">MPDARRRDLRRWHDRRRRRGPAGALTGGLAVVAVASAIVLATAPGASAPTGPATSALAPDGPADRQDAASRSAERTDEAEPAAPQSDPTSSDGAEVAPDPAPDGSGPAAPGVDGAASGGDGAAAPAPGPAAEPEPQPAAAVASADDPGAAMAADVVTLTNERRAEAGLAPLGVSACATEQAVARAGVLVAEGRFEHDPLGPVLDACRAGTVGENLSLGYPSAQAAMAGWMGSPGHRENILRASYAHVGVGCVPGGRGWLCAQVFVG</sequence>
<proteinExistence type="predicted"/>
<feature type="compositionally biased region" description="Basic residues" evidence="1">
    <location>
        <begin position="7"/>
        <end position="20"/>
    </location>
</feature>
<dbReference type="CDD" id="cd05379">
    <property type="entry name" value="CAP_bacterial"/>
    <property type="match status" value="1"/>
</dbReference>
<dbReference type="InterPro" id="IPR014044">
    <property type="entry name" value="CAP_dom"/>
</dbReference>
<dbReference type="SUPFAM" id="SSF55797">
    <property type="entry name" value="PR-1-like"/>
    <property type="match status" value="1"/>
</dbReference>
<protein>
    <submittedName>
        <fullName evidence="3">Uncharacterized protein YkwD</fullName>
    </submittedName>
</protein>
<feature type="compositionally biased region" description="Basic and acidic residues" evidence="1">
    <location>
        <begin position="62"/>
        <end position="78"/>
    </location>
</feature>
<feature type="compositionally biased region" description="Pro residues" evidence="1">
    <location>
        <begin position="126"/>
        <end position="136"/>
    </location>
</feature>
<feature type="compositionally biased region" description="Low complexity" evidence="1">
    <location>
        <begin position="137"/>
        <end position="146"/>
    </location>
</feature>
<feature type="region of interest" description="Disordered" evidence="1">
    <location>
        <begin position="44"/>
        <end position="146"/>
    </location>
</feature>
<feature type="compositionally biased region" description="Low complexity" evidence="1">
    <location>
        <begin position="96"/>
        <end position="115"/>
    </location>
</feature>
<dbReference type="PANTHER" id="PTHR31157:SF1">
    <property type="entry name" value="SCP DOMAIN-CONTAINING PROTEIN"/>
    <property type="match status" value="1"/>
</dbReference>
<dbReference type="Proteomes" id="UP001240250">
    <property type="component" value="Unassembled WGS sequence"/>
</dbReference>
<feature type="compositionally biased region" description="Low complexity" evidence="1">
    <location>
        <begin position="44"/>
        <end position="59"/>
    </location>
</feature>
<dbReference type="InterPro" id="IPR035940">
    <property type="entry name" value="CAP_sf"/>
</dbReference>
<keyword evidence="4" id="KW-1185">Reference proteome</keyword>
<evidence type="ECO:0000256" key="1">
    <source>
        <dbReference type="SAM" id="MobiDB-lite"/>
    </source>
</evidence>
<dbReference type="Gene3D" id="3.40.33.10">
    <property type="entry name" value="CAP"/>
    <property type="match status" value="1"/>
</dbReference>
<feature type="region of interest" description="Disordered" evidence="1">
    <location>
        <begin position="1"/>
        <end position="28"/>
    </location>
</feature>